<protein>
    <submittedName>
        <fullName evidence="2">Uncharacterized protein</fullName>
    </submittedName>
</protein>
<feature type="transmembrane region" description="Helical" evidence="1">
    <location>
        <begin position="12"/>
        <end position="32"/>
    </location>
</feature>
<keyword evidence="1" id="KW-0472">Membrane</keyword>
<reference evidence="2" key="1">
    <citation type="journal article" date="2020" name="PLoS ONE">
        <title>Isolation and characterization of Streptomyces bacteriophages and Streptomyces strains encoding biosynthetic arsenals: Streptomyces strains and phages for antibiotic discovery.</title>
        <authorList>
            <person name="Montano E.T."/>
            <person name="Nideffer J.F."/>
            <person name="Brumage L."/>
            <person name="Erb M."/>
            <person name="Derman A.I."/>
            <person name="Davis J.P."/>
            <person name="Estrada E."/>
            <person name="Fu S."/>
            <person name="Le D."/>
            <person name="Vuppala A."/>
            <person name="Tran C."/>
            <person name="Luterstein E."/>
            <person name="Lakkaraju S."/>
            <person name="Panchagnula S."/>
            <person name="Ren C."/>
            <person name="Doan J."/>
            <person name="Tran S."/>
            <person name="Soriano J."/>
            <person name="Fujita Y."/>
            <person name="Gutala P."/>
            <person name="Fujii Q."/>
            <person name="Lee M."/>
            <person name="Bui A."/>
            <person name="Villarreal C."/>
            <person name="Shing S.R."/>
            <person name="Kim S."/>
            <person name="Freeman D."/>
            <person name="Racha V."/>
            <person name="Ho A."/>
            <person name="Kumar P."/>
            <person name="Falah K."/>
            <person name="Dawson T."/>
            <person name="Enustun E."/>
            <person name="Prichard A."/>
            <person name="Gomez A."/>
            <person name="Khanna K."/>
            <person name="Trigg S."/>
            <person name="Fernandez L."/>
            <person name="Pogliano K."/>
            <person name="Pogliano J."/>
        </authorList>
    </citation>
    <scope>NUCLEOTIDE SEQUENCE</scope>
    <source>
        <strain evidence="2">QF2</strain>
    </source>
</reference>
<feature type="transmembrane region" description="Helical" evidence="1">
    <location>
        <begin position="52"/>
        <end position="74"/>
    </location>
</feature>
<proteinExistence type="predicted"/>
<evidence type="ECO:0000256" key="1">
    <source>
        <dbReference type="SAM" id="Phobius"/>
    </source>
</evidence>
<sequence>MDTDHPRRDALTGTVGCLAAVLGALAGVAIWFPYGRRGLLGAFEGETNPAVLWLGLPVLVLGGTALALTVLAAVRRRRRAALGLLAAVAALAAFGYGFDVLAAPAALRDCGSPC</sequence>
<feature type="transmembrane region" description="Helical" evidence="1">
    <location>
        <begin position="81"/>
        <end position="98"/>
    </location>
</feature>
<name>A0A927BIF4_STRGL</name>
<comment type="caution">
    <text evidence="2">The sequence shown here is derived from an EMBL/GenBank/DDBJ whole genome shotgun (WGS) entry which is preliminary data.</text>
</comment>
<dbReference type="AlphaFoldDB" id="A0A927BIF4"/>
<accession>A0A927BIF4</accession>
<keyword evidence="1" id="KW-0812">Transmembrane</keyword>
<keyword evidence="1" id="KW-1133">Transmembrane helix</keyword>
<dbReference type="EMBL" id="JACWUS010000001">
    <property type="protein sequence ID" value="MBD2828240.1"/>
    <property type="molecule type" value="Genomic_DNA"/>
</dbReference>
<gene>
    <name evidence="2" type="ORF">ID875_07585</name>
</gene>
<evidence type="ECO:0000313" key="2">
    <source>
        <dbReference type="EMBL" id="MBD2828240.1"/>
    </source>
</evidence>
<organism evidence="2">
    <name type="scientific">Streptomyces globisporus</name>
    <dbReference type="NCBI Taxonomy" id="1908"/>
    <lineage>
        <taxon>Bacteria</taxon>
        <taxon>Bacillati</taxon>
        <taxon>Actinomycetota</taxon>
        <taxon>Actinomycetes</taxon>
        <taxon>Kitasatosporales</taxon>
        <taxon>Streptomycetaceae</taxon>
        <taxon>Streptomyces</taxon>
    </lineage>
</organism>